<name>A0A087BDS5_9BIFI</name>
<keyword evidence="9" id="KW-0408">Iron</keyword>
<dbReference type="STRING" id="1692.BMAGN_0939"/>
<accession>A0A087BDS5</accession>
<evidence type="ECO:0000256" key="11">
    <source>
        <dbReference type="ARBA" id="ARBA00048179"/>
    </source>
</evidence>
<evidence type="ECO:0000259" key="13">
    <source>
        <dbReference type="Pfam" id="PF09084"/>
    </source>
</evidence>
<comment type="catalytic activity">
    <reaction evidence="11">
        <text>N(6)-(pyridoxal phosphate)-L-lysyl-[4-amino-5-hydroxymethyl-2-methylpyrimidine phosphate synthase] + L-histidyl-[4-amino-5-hydroxymethyl-2-methylpyrimidine phosphate synthase] + 2 Fe(3+) + 4 H2O = L-lysyl-[4-amino-5-hydroxymethyl-2-methylpyrimidine phosphate synthase] + (2S)-2-amino-5-hydroxy-4-oxopentanoyl-[4-amino-5-hydroxymethyl-2-methylpyrimidine phosphate synthase] + 4-amino-2-methyl-5-(phosphooxymethyl)pyrimidine + 3-oxopropanoate + 2 Fe(2+) + 2 H(+)</text>
        <dbReference type="Rhea" id="RHEA:65756"/>
        <dbReference type="Rhea" id="RHEA-COMP:16892"/>
        <dbReference type="Rhea" id="RHEA-COMP:16893"/>
        <dbReference type="Rhea" id="RHEA-COMP:16894"/>
        <dbReference type="Rhea" id="RHEA-COMP:16895"/>
        <dbReference type="ChEBI" id="CHEBI:15377"/>
        <dbReference type="ChEBI" id="CHEBI:15378"/>
        <dbReference type="ChEBI" id="CHEBI:29033"/>
        <dbReference type="ChEBI" id="CHEBI:29034"/>
        <dbReference type="ChEBI" id="CHEBI:29969"/>
        <dbReference type="ChEBI" id="CHEBI:29979"/>
        <dbReference type="ChEBI" id="CHEBI:33190"/>
        <dbReference type="ChEBI" id="CHEBI:58354"/>
        <dbReference type="ChEBI" id="CHEBI:143915"/>
        <dbReference type="ChEBI" id="CHEBI:157692"/>
    </reaction>
    <physiologicalReaction direction="left-to-right" evidence="11">
        <dbReference type="Rhea" id="RHEA:65757"/>
    </physiologicalReaction>
</comment>
<keyword evidence="15" id="KW-1185">Reference proteome</keyword>
<evidence type="ECO:0000256" key="3">
    <source>
        <dbReference type="ARBA" id="ARBA00009406"/>
    </source>
</evidence>
<organism evidence="14 15">
    <name type="scientific">Bifidobacterium magnum</name>
    <dbReference type="NCBI Taxonomy" id="1692"/>
    <lineage>
        <taxon>Bacteria</taxon>
        <taxon>Bacillati</taxon>
        <taxon>Actinomycetota</taxon>
        <taxon>Actinomycetes</taxon>
        <taxon>Bifidobacteriales</taxon>
        <taxon>Bifidobacteriaceae</taxon>
        <taxon>Bifidobacterium</taxon>
    </lineage>
</organism>
<dbReference type="AlphaFoldDB" id="A0A087BDS5"/>
<dbReference type="GO" id="GO:0046872">
    <property type="term" value="F:metal ion binding"/>
    <property type="evidence" value="ECO:0007669"/>
    <property type="project" value="UniProtKB-KW"/>
</dbReference>
<keyword evidence="12" id="KW-1133">Transmembrane helix</keyword>
<evidence type="ECO:0000313" key="14">
    <source>
        <dbReference type="EMBL" id="KFI69175.1"/>
    </source>
</evidence>
<dbReference type="InterPro" id="IPR015168">
    <property type="entry name" value="SsuA/THI5"/>
</dbReference>
<protein>
    <recommendedName>
        <fullName evidence="10">Thiamine pyrimidine synthase</fullName>
    </recommendedName>
</protein>
<keyword evidence="6" id="KW-0479">Metal-binding</keyword>
<keyword evidence="12" id="KW-0812">Transmembrane</keyword>
<dbReference type="GO" id="GO:0009228">
    <property type="term" value="P:thiamine biosynthetic process"/>
    <property type="evidence" value="ECO:0007669"/>
    <property type="project" value="UniProtKB-KW"/>
</dbReference>
<evidence type="ECO:0000256" key="9">
    <source>
        <dbReference type="ARBA" id="ARBA00023004"/>
    </source>
</evidence>
<dbReference type="SUPFAM" id="SSF53850">
    <property type="entry name" value="Periplasmic binding protein-like II"/>
    <property type="match status" value="1"/>
</dbReference>
<dbReference type="PANTHER" id="PTHR31528">
    <property type="entry name" value="4-AMINO-5-HYDROXYMETHYL-2-METHYLPYRIMIDINE PHOSPHATE SYNTHASE THI11-RELATED"/>
    <property type="match status" value="1"/>
</dbReference>
<comment type="caution">
    <text evidence="14">The sequence shown here is derived from an EMBL/GenBank/DDBJ whole genome shotgun (WGS) entry which is preliminary data.</text>
</comment>
<evidence type="ECO:0000256" key="7">
    <source>
        <dbReference type="ARBA" id="ARBA00022898"/>
    </source>
</evidence>
<dbReference type="Gene3D" id="3.40.190.10">
    <property type="entry name" value="Periplasmic binding protein-like II"/>
    <property type="match status" value="2"/>
</dbReference>
<keyword evidence="12" id="KW-0472">Membrane</keyword>
<dbReference type="Pfam" id="PF09084">
    <property type="entry name" value="NMT1"/>
    <property type="match status" value="1"/>
</dbReference>
<sequence>MINFRRIMVSIIAALTSIMTIIGVAGCGSSSASEDPTDVTFMLYWTPDTNHIGVYVAQNLGYYKDAGLNVNIVAVSQTGGETAVDTGVADFALSTMTILSQYDAKTHGDLKMVMQVQQKPSSIWCALKSNASIKSPKDFDGKTFATAGSSESDAVVKRMIQNDGGKGVFDKVTAGTNTFQTLTSGRADFGGFYATWEGVQAQLHGPALNCFTEPDYGIPGNADSIGVITSEKMIKNHPQTVKKFVQATQKGYQYAYDHPDDASEILVKEAPDANLELDMVKKSMHTIIDGDYWGDANKIADGTFTIGTVDTTQTQRYFDFLSDTSDTYVDANGNKLKEAPKAADMSTNEFVKQ</sequence>
<keyword evidence="7" id="KW-0663">Pyridoxal phosphate</keyword>
<evidence type="ECO:0000313" key="15">
    <source>
        <dbReference type="Proteomes" id="UP000029052"/>
    </source>
</evidence>
<dbReference type="InterPro" id="IPR027939">
    <property type="entry name" value="NMT1/THI5"/>
</dbReference>
<comment type="function">
    <text evidence="1">Responsible for the formation of the pyrimidine heterocycle in the thiamine biosynthesis pathway. Catalyzes the formation of hydroxymethylpyrimidine phosphate (HMP-P) from histidine and pyridoxal phosphate (PLP). The protein uses PLP and the active site histidine to form HMP-P, generating an inactive enzyme. The enzyme can only undergo a single turnover, which suggests it is a suicide enzyme.</text>
</comment>
<dbReference type="eggNOG" id="COG0715">
    <property type="taxonomic scope" value="Bacteria"/>
</dbReference>
<evidence type="ECO:0000256" key="8">
    <source>
        <dbReference type="ARBA" id="ARBA00022977"/>
    </source>
</evidence>
<evidence type="ECO:0000256" key="12">
    <source>
        <dbReference type="SAM" id="Phobius"/>
    </source>
</evidence>
<evidence type="ECO:0000256" key="10">
    <source>
        <dbReference type="ARBA" id="ARBA00033171"/>
    </source>
</evidence>
<evidence type="ECO:0000256" key="6">
    <source>
        <dbReference type="ARBA" id="ARBA00022723"/>
    </source>
</evidence>
<dbReference type="EMBL" id="JGZB01000002">
    <property type="protein sequence ID" value="KFI69175.1"/>
    <property type="molecule type" value="Genomic_DNA"/>
</dbReference>
<proteinExistence type="inferred from homology"/>
<evidence type="ECO:0000256" key="1">
    <source>
        <dbReference type="ARBA" id="ARBA00003469"/>
    </source>
</evidence>
<dbReference type="PROSITE" id="PS51257">
    <property type="entry name" value="PROKAR_LIPOPROTEIN"/>
    <property type="match status" value="1"/>
</dbReference>
<evidence type="ECO:0000256" key="4">
    <source>
        <dbReference type="ARBA" id="ARBA00011738"/>
    </source>
</evidence>
<keyword evidence="5" id="KW-0808">Transferase</keyword>
<evidence type="ECO:0000256" key="5">
    <source>
        <dbReference type="ARBA" id="ARBA00022679"/>
    </source>
</evidence>
<gene>
    <name evidence="14" type="ORF">BMAGN_0939</name>
</gene>
<comment type="subunit">
    <text evidence="4">Homodimer.</text>
</comment>
<feature type="domain" description="SsuA/THI5-like" evidence="13">
    <location>
        <begin position="49"/>
        <end position="262"/>
    </location>
</feature>
<reference evidence="14 15" key="1">
    <citation type="submission" date="2014-03" db="EMBL/GenBank/DDBJ databases">
        <title>Genomics of Bifidobacteria.</title>
        <authorList>
            <person name="Ventura M."/>
            <person name="Milani C."/>
            <person name="Lugli G.A."/>
        </authorList>
    </citation>
    <scope>NUCLEOTIDE SEQUENCE [LARGE SCALE GENOMIC DNA]</scope>
    <source>
        <strain evidence="14 15">LMG 11591</strain>
    </source>
</reference>
<comment type="pathway">
    <text evidence="2">Cofactor biosynthesis; thiamine diphosphate biosynthesis.</text>
</comment>
<dbReference type="GO" id="GO:0016740">
    <property type="term" value="F:transferase activity"/>
    <property type="evidence" value="ECO:0007669"/>
    <property type="project" value="UniProtKB-KW"/>
</dbReference>
<feature type="transmembrane region" description="Helical" evidence="12">
    <location>
        <begin position="7"/>
        <end position="26"/>
    </location>
</feature>
<dbReference type="RefSeq" id="WP_022859551.1">
    <property type="nucleotide sequence ID" value="NZ_JGZB01000002.1"/>
</dbReference>
<dbReference type="Proteomes" id="UP000029052">
    <property type="component" value="Unassembled WGS sequence"/>
</dbReference>
<evidence type="ECO:0000256" key="2">
    <source>
        <dbReference type="ARBA" id="ARBA00004948"/>
    </source>
</evidence>
<dbReference type="PANTHER" id="PTHR31528:SF1">
    <property type="entry name" value="4-AMINO-5-HYDROXYMETHYL-2-METHYLPYRIMIDINE PHOSPHATE SYNTHASE THI11-RELATED"/>
    <property type="match status" value="1"/>
</dbReference>
<keyword evidence="8" id="KW-0784">Thiamine biosynthesis</keyword>
<comment type="similarity">
    <text evidence="3">Belongs to the NMT1/THI5 family.</text>
</comment>